<protein>
    <submittedName>
        <fullName evidence="2">ORF 73 extensive acidic domains, potential leucine zipper immediate early protein homolog</fullName>
    </submittedName>
</protein>
<feature type="transmembrane region" description="Helical" evidence="1">
    <location>
        <begin position="131"/>
        <end position="151"/>
    </location>
</feature>
<keyword evidence="1" id="KW-0812">Transmembrane</keyword>
<name>A0A1W1CMX4_9ZZZZ</name>
<sequence>MANKSEISDFDESLEVKDVNENENDELIIETKIVKNITKNEQAKELMKNSAQLISEADTAVELTKKSVSENVSRFEDAKNSLLNTTLTKSEELLEKASYEYSKHELDEPFEISLGTIDEDIRVKNISSGGFSGFILALLAALGVVGAWIYVASTKVGVALTPEIINNEAEQNTIFKWIGGITGAEVDPMLGMVTALLIAWIIYKLRVSIKENKNFRVANEIFEKSNSYVERQKEAKTEIERIDEHIVEIIPIIEDYRVLLNEENAKLQRILHIEGIKEDNSEYHSSSIDNMKESELLIERVEGLLVTPITKDGKLNDASVTALAEAKSVRDYFVSKIYS</sequence>
<keyword evidence="1" id="KW-1133">Transmembrane helix</keyword>
<reference evidence="2" key="1">
    <citation type="submission" date="2016-10" db="EMBL/GenBank/DDBJ databases">
        <authorList>
            <person name="de Groot N.N."/>
        </authorList>
    </citation>
    <scope>NUCLEOTIDE SEQUENCE</scope>
</reference>
<gene>
    <name evidence="2" type="ORF">MNB_SV-12-1505</name>
</gene>
<organism evidence="2">
    <name type="scientific">hydrothermal vent metagenome</name>
    <dbReference type="NCBI Taxonomy" id="652676"/>
    <lineage>
        <taxon>unclassified sequences</taxon>
        <taxon>metagenomes</taxon>
        <taxon>ecological metagenomes</taxon>
    </lineage>
</organism>
<accession>A0A1W1CMX4</accession>
<dbReference type="AlphaFoldDB" id="A0A1W1CMX4"/>
<evidence type="ECO:0000313" key="2">
    <source>
        <dbReference type="EMBL" id="SFV67119.1"/>
    </source>
</evidence>
<evidence type="ECO:0000256" key="1">
    <source>
        <dbReference type="SAM" id="Phobius"/>
    </source>
</evidence>
<proteinExistence type="predicted"/>
<keyword evidence="1" id="KW-0472">Membrane</keyword>
<feature type="transmembrane region" description="Helical" evidence="1">
    <location>
        <begin position="189"/>
        <end position="206"/>
    </location>
</feature>
<dbReference type="EMBL" id="FPHE01000160">
    <property type="protein sequence ID" value="SFV67119.1"/>
    <property type="molecule type" value="Genomic_DNA"/>
</dbReference>